<dbReference type="InterPro" id="IPR026392">
    <property type="entry name" value="Exo/Archaeosortase_dom"/>
</dbReference>
<feature type="transmembrane region" description="Helical" evidence="8">
    <location>
        <begin position="15"/>
        <end position="36"/>
    </location>
</feature>
<evidence type="ECO:0000256" key="2">
    <source>
        <dbReference type="ARBA" id="ARBA00022475"/>
    </source>
</evidence>
<dbReference type="NCBIfam" id="TIGR02602">
    <property type="entry name" value="8TM_EpsH"/>
    <property type="match status" value="1"/>
</dbReference>
<feature type="transmembrane region" description="Helical" evidence="8">
    <location>
        <begin position="187"/>
        <end position="209"/>
    </location>
</feature>
<dbReference type="GO" id="GO:0008233">
    <property type="term" value="F:peptidase activity"/>
    <property type="evidence" value="ECO:0007669"/>
    <property type="project" value="UniProtKB-KW"/>
</dbReference>
<feature type="transmembrane region" description="Helical" evidence="8">
    <location>
        <begin position="265"/>
        <end position="285"/>
    </location>
</feature>
<feature type="transmembrane region" description="Helical" evidence="8">
    <location>
        <begin position="78"/>
        <end position="96"/>
    </location>
</feature>
<keyword evidence="5" id="KW-0378">Hydrolase</keyword>
<organism evidence="9 10">
    <name type="scientific">Limnospira indica PCC 8005</name>
    <dbReference type="NCBI Taxonomy" id="376219"/>
    <lineage>
        <taxon>Bacteria</taxon>
        <taxon>Bacillati</taxon>
        <taxon>Cyanobacteriota</taxon>
        <taxon>Cyanophyceae</taxon>
        <taxon>Oscillatoriophycideae</taxon>
        <taxon>Oscillatoriales</taxon>
        <taxon>Sirenicapillariaceae</taxon>
        <taxon>Limnospira</taxon>
    </lineage>
</organism>
<accession>A0A9P1KHX1</accession>
<evidence type="ECO:0000256" key="3">
    <source>
        <dbReference type="ARBA" id="ARBA00022670"/>
    </source>
</evidence>
<keyword evidence="10" id="KW-1185">Reference proteome</keyword>
<dbReference type="RefSeq" id="WP_006623671.1">
    <property type="nucleotide sequence ID" value="NZ_FO818640.1"/>
</dbReference>
<dbReference type="EMBL" id="FO818640">
    <property type="protein sequence ID" value="CDM97365.1"/>
    <property type="molecule type" value="Genomic_DNA"/>
</dbReference>
<dbReference type="Proteomes" id="UP000032946">
    <property type="component" value="Chromosome"/>
</dbReference>
<keyword evidence="7 8" id="KW-0472">Membrane</keyword>
<feature type="transmembrane region" description="Helical" evidence="8">
    <location>
        <begin position="48"/>
        <end position="66"/>
    </location>
</feature>
<evidence type="ECO:0000256" key="8">
    <source>
        <dbReference type="SAM" id="Phobius"/>
    </source>
</evidence>
<dbReference type="GO" id="GO:0006508">
    <property type="term" value="P:proteolysis"/>
    <property type="evidence" value="ECO:0007669"/>
    <property type="project" value="UniProtKB-KW"/>
</dbReference>
<keyword evidence="6 8" id="KW-1133">Transmembrane helix</keyword>
<keyword evidence="2" id="KW-1003">Cell membrane</keyword>
<feature type="transmembrane region" description="Helical" evidence="8">
    <location>
        <begin position="148"/>
        <end position="167"/>
    </location>
</feature>
<dbReference type="InterPro" id="IPR013426">
    <property type="entry name" value="EpsH-like"/>
</dbReference>
<dbReference type="Pfam" id="PF09721">
    <property type="entry name" value="Exosortase_EpsH"/>
    <property type="match status" value="1"/>
</dbReference>
<evidence type="ECO:0000313" key="10">
    <source>
        <dbReference type="Proteomes" id="UP000032946"/>
    </source>
</evidence>
<feature type="transmembrane region" description="Helical" evidence="8">
    <location>
        <begin position="108"/>
        <end position="136"/>
    </location>
</feature>
<keyword evidence="4 8" id="KW-0812">Transmembrane</keyword>
<protein>
    <submittedName>
        <fullName evidence="9">Eight transmembrane protein EpsH</fullName>
    </submittedName>
</protein>
<dbReference type="NCBIfam" id="TIGR04178">
    <property type="entry name" value="exo_archaeo"/>
    <property type="match status" value="1"/>
</dbReference>
<dbReference type="GO" id="GO:0005886">
    <property type="term" value="C:plasma membrane"/>
    <property type="evidence" value="ECO:0007669"/>
    <property type="project" value="UniProtKB-SubCell"/>
</dbReference>
<keyword evidence="3" id="KW-0645">Protease</keyword>
<evidence type="ECO:0000256" key="1">
    <source>
        <dbReference type="ARBA" id="ARBA00004651"/>
    </source>
</evidence>
<dbReference type="AlphaFoldDB" id="A0A9P1KHX1"/>
<gene>
    <name evidence="9" type="ORF">ARTHRO_50335</name>
</gene>
<evidence type="ECO:0000313" key="9">
    <source>
        <dbReference type="EMBL" id="CDM97365.1"/>
    </source>
</evidence>
<proteinExistence type="predicted"/>
<sequence>METQPKIPVAIERNLFIGLACALLVLLYGPLLVHWYDGWLNKSISIEHEYFSHGVIGLPFAAYIAWNNRHQWNKLPNQLHPLGGVLLGLGGVFYLSSISDLVNLSFPMILAGLCLWLKGIPGLKLQGIALLFVLLATPNHIPYLIEPLALPLQTFIANMAGFVLIQFNVPVTVDQIYLYVNGQIVEVAPHCAGLKMLFTSLYVGLMLLYWTGAIASRTKTILFLVAAALTSIVANIIRNTLLTLFFGTGNQELFDWLHEGWGGDLYSASMLGLLVIVMKLMQYYFPEQEESEDNGQISPES</sequence>
<evidence type="ECO:0000256" key="4">
    <source>
        <dbReference type="ARBA" id="ARBA00022692"/>
    </source>
</evidence>
<dbReference type="NCBIfam" id="TIGR04156">
    <property type="entry name" value="cyanoexo_CrtB"/>
    <property type="match status" value="1"/>
</dbReference>
<feature type="transmembrane region" description="Helical" evidence="8">
    <location>
        <begin position="221"/>
        <end position="245"/>
    </location>
</feature>
<dbReference type="InterPro" id="IPR026492">
    <property type="entry name" value="Cyanoexo_CrtB"/>
</dbReference>
<dbReference type="InterPro" id="IPR019127">
    <property type="entry name" value="Exosortase"/>
</dbReference>
<reference evidence="9 10" key="1">
    <citation type="submission" date="2014-02" db="EMBL/GenBank/DDBJ databases">
        <authorList>
            <person name="Genoscope - CEA"/>
        </authorList>
    </citation>
    <scope>NUCLEOTIDE SEQUENCE [LARGE SCALE GENOMIC DNA]</scope>
    <source>
        <strain evidence="9 10">PCC 8005</strain>
    </source>
</reference>
<name>A0A9P1KHX1_9CYAN</name>
<evidence type="ECO:0000256" key="6">
    <source>
        <dbReference type="ARBA" id="ARBA00022989"/>
    </source>
</evidence>
<evidence type="ECO:0000256" key="7">
    <source>
        <dbReference type="ARBA" id="ARBA00023136"/>
    </source>
</evidence>
<comment type="subcellular location">
    <subcellularLocation>
        <location evidence="1">Cell membrane</location>
        <topology evidence="1">Multi-pass membrane protein</topology>
    </subcellularLocation>
</comment>
<evidence type="ECO:0000256" key="5">
    <source>
        <dbReference type="ARBA" id="ARBA00022801"/>
    </source>
</evidence>